<dbReference type="EMBL" id="CP010554">
    <property type="protein sequence ID" value="AJP47487.1"/>
    <property type="molecule type" value="Genomic_DNA"/>
</dbReference>
<evidence type="ECO:0000313" key="1">
    <source>
        <dbReference type="EMBL" id="AJP47487.1"/>
    </source>
</evidence>
<proteinExistence type="predicted"/>
<evidence type="ECO:0000313" key="2">
    <source>
        <dbReference type="Proteomes" id="UP000061603"/>
    </source>
</evidence>
<keyword evidence="2" id="KW-1185">Reference proteome</keyword>
<dbReference type="KEGG" id="rbu:PG1C_01455"/>
<protein>
    <submittedName>
        <fullName evidence="1">Uncharacterized protein</fullName>
    </submittedName>
</protein>
<sequence length="61" mass="6664">MPGASTSAIEVSLISSEGFWLRLDNEELLFPMQNSRDSSGPLLSKRLCLSGHRPITFIGLS</sequence>
<organism evidence="1 2">
    <name type="scientific">Rugosibacter aromaticivorans</name>
    <dbReference type="NCBI Taxonomy" id="1565605"/>
    <lineage>
        <taxon>Bacteria</taxon>
        <taxon>Pseudomonadati</taxon>
        <taxon>Pseudomonadota</taxon>
        <taxon>Betaproteobacteria</taxon>
        <taxon>Nitrosomonadales</taxon>
        <taxon>Sterolibacteriaceae</taxon>
        <taxon>Rugosibacter</taxon>
    </lineage>
</organism>
<reference evidence="1 2" key="1">
    <citation type="journal article" date="2015" name="Genome Announc.">
        <title>Complete Genome Sequence of a Novel Bacterium within the Family Rhodocyclaceae That Degrades Polycyclic Aromatic Hydrocarbons.</title>
        <authorList>
            <person name="Singleton D.R."/>
            <person name="Dickey A.N."/>
            <person name="Scholl E.H."/>
            <person name="Wright F.A."/>
            <person name="Aitken M.D."/>
        </authorList>
    </citation>
    <scope>NUCLEOTIDE SEQUENCE [LARGE SCALE GENOMIC DNA]</scope>
    <source>
        <strain evidence="2">PG1-Ca6</strain>
    </source>
</reference>
<gene>
    <name evidence="1" type="ORF">PG1C_01455</name>
</gene>
<dbReference type="HOGENOM" id="CLU_2919691_0_0_4"/>
<dbReference type="Proteomes" id="UP000061603">
    <property type="component" value="Chromosome"/>
</dbReference>
<accession>A0A0C5IXQ8</accession>
<dbReference type="AlphaFoldDB" id="A0A0C5IXQ8"/>
<name>A0A0C5IXQ8_9PROT</name>